<feature type="transmembrane region" description="Helical" evidence="2">
    <location>
        <begin position="304"/>
        <end position="323"/>
    </location>
</feature>
<feature type="transmembrane region" description="Helical" evidence="2">
    <location>
        <begin position="117"/>
        <end position="139"/>
    </location>
</feature>
<feature type="transmembrane region" description="Helical" evidence="2">
    <location>
        <begin position="372"/>
        <end position="393"/>
    </location>
</feature>
<feature type="transmembrane region" description="Helical" evidence="2">
    <location>
        <begin position="400"/>
        <end position="419"/>
    </location>
</feature>
<gene>
    <name evidence="3" type="ORF">HNR61_008177</name>
</gene>
<evidence type="ECO:0000313" key="4">
    <source>
        <dbReference type="Proteomes" id="UP000572680"/>
    </source>
</evidence>
<feature type="transmembrane region" description="Helical" evidence="2">
    <location>
        <begin position="176"/>
        <end position="194"/>
    </location>
</feature>
<reference evidence="3 4" key="1">
    <citation type="submission" date="2020-08" db="EMBL/GenBank/DDBJ databases">
        <title>Genomic Encyclopedia of Type Strains, Phase IV (KMG-IV): sequencing the most valuable type-strain genomes for metagenomic binning, comparative biology and taxonomic classification.</title>
        <authorList>
            <person name="Goeker M."/>
        </authorList>
    </citation>
    <scope>NUCLEOTIDE SEQUENCE [LARGE SCALE GENOMIC DNA]</scope>
    <source>
        <strain evidence="3 4">DSM 44197</strain>
    </source>
</reference>
<proteinExistence type="predicted"/>
<keyword evidence="2" id="KW-1133">Transmembrane helix</keyword>
<comment type="caution">
    <text evidence="3">The sequence shown here is derived from an EMBL/GenBank/DDBJ whole genome shotgun (WGS) entry which is preliminary data.</text>
</comment>
<feature type="transmembrane region" description="Helical" evidence="2">
    <location>
        <begin position="335"/>
        <end position="360"/>
    </location>
</feature>
<feature type="transmembrane region" description="Helical" evidence="2">
    <location>
        <begin position="280"/>
        <end position="298"/>
    </location>
</feature>
<dbReference type="RefSeq" id="WP_182848411.1">
    <property type="nucleotide sequence ID" value="NZ_JACJIA010000016.1"/>
</dbReference>
<organism evidence="3 4">
    <name type="scientific">Actinomadura namibiensis</name>
    <dbReference type="NCBI Taxonomy" id="182080"/>
    <lineage>
        <taxon>Bacteria</taxon>
        <taxon>Bacillati</taxon>
        <taxon>Actinomycetota</taxon>
        <taxon>Actinomycetes</taxon>
        <taxon>Streptosporangiales</taxon>
        <taxon>Thermomonosporaceae</taxon>
        <taxon>Actinomadura</taxon>
    </lineage>
</organism>
<feature type="transmembrane region" description="Helical" evidence="2">
    <location>
        <begin position="244"/>
        <end position="260"/>
    </location>
</feature>
<feature type="transmembrane region" description="Helical" evidence="2">
    <location>
        <begin position="75"/>
        <end position="92"/>
    </location>
</feature>
<feature type="region of interest" description="Disordered" evidence="1">
    <location>
        <begin position="1"/>
        <end position="45"/>
    </location>
</feature>
<evidence type="ECO:0000256" key="2">
    <source>
        <dbReference type="SAM" id="Phobius"/>
    </source>
</evidence>
<feature type="transmembrane region" description="Helical" evidence="2">
    <location>
        <begin position="456"/>
        <end position="478"/>
    </location>
</feature>
<feature type="transmembrane region" description="Helical" evidence="2">
    <location>
        <begin position="425"/>
        <end position="444"/>
    </location>
</feature>
<keyword evidence="2" id="KW-0472">Membrane</keyword>
<feature type="transmembrane region" description="Helical" evidence="2">
    <location>
        <begin position="498"/>
        <end position="519"/>
    </location>
</feature>
<dbReference type="SUPFAM" id="SSF103473">
    <property type="entry name" value="MFS general substrate transporter"/>
    <property type="match status" value="1"/>
</dbReference>
<dbReference type="EMBL" id="JACJIA010000016">
    <property type="protein sequence ID" value="MBA8956494.1"/>
    <property type="molecule type" value="Genomic_DNA"/>
</dbReference>
<sequence>MSPTTPASDPDPFAPRDLDVTQELDAPEAFARLAGRAPRPERAPEDVADRLFAAPDTAPHADPHAGPRGGRAARAAALLATLTVVPAVAFALPDTTLNVVDDAGAALGLGPDGLRGLLRATGLGLPALLLAVPPAAVAARRLSARAVLLAGLLCLAAGVLAAPLADSVPLVAAVRAAQGAGAGVALPAVLVLVWERRSTLLTALWAGTLAAALLAVMPLALAAVPMSGTTAEPVPWHTALAPRPEPVLAALVAALLCLLLRDRGRDALPPLRHAERGQLVLPLVPAAGFAFLALMTTYDWSSGGQLVVAGVALFALVGLALVGSRDATAGSPLGCAVVMVTAGLFGYPVTAPLAGLAAAAAPERGAPPPAPFVAAALAALLGALLTALLTARLPHAAARAAVLTGHGLVVTGVLLGLAVDATGAPWALLLPLVPLGAGLGAALAASLRDAGVGSALFGLSLCFPAVLTGQLLVLSLQVGQLERVAPATEAQRLYGLLAGYRLWLVVAGVLVLVLTAAWARAARAARAANVPDL</sequence>
<protein>
    <submittedName>
        <fullName evidence="3">MFS family permease</fullName>
    </submittedName>
</protein>
<dbReference type="Proteomes" id="UP000572680">
    <property type="component" value="Unassembled WGS sequence"/>
</dbReference>
<name>A0A7W3LY35_ACTNM</name>
<feature type="transmembrane region" description="Helical" evidence="2">
    <location>
        <begin position="201"/>
        <end position="224"/>
    </location>
</feature>
<dbReference type="AlphaFoldDB" id="A0A7W3LY35"/>
<dbReference type="InterPro" id="IPR036259">
    <property type="entry name" value="MFS_trans_sf"/>
</dbReference>
<feature type="transmembrane region" description="Helical" evidence="2">
    <location>
        <begin position="146"/>
        <end position="164"/>
    </location>
</feature>
<keyword evidence="2" id="KW-0812">Transmembrane</keyword>
<evidence type="ECO:0000256" key="1">
    <source>
        <dbReference type="SAM" id="MobiDB-lite"/>
    </source>
</evidence>
<dbReference type="Gene3D" id="1.20.1250.20">
    <property type="entry name" value="MFS general substrate transporter like domains"/>
    <property type="match status" value="1"/>
</dbReference>
<accession>A0A7W3LY35</accession>
<evidence type="ECO:0000313" key="3">
    <source>
        <dbReference type="EMBL" id="MBA8956494.1"/>
    </source>
</evidence>
<keyword evidence="4" id="KW-1185">Reference proteome</keyword>